<gene>
    <name evidence="3" type="ORF">A3J64_01035</name>
</gene>
<dbReference type="Proteomes" id="UP000177061">
    <property type="component" value="Unassembled WGS sequence"/>
</dbReference>
<feature type="transmembrane region" description="Helical" evidence="2">
    <location>
        <begin position="7"/>
        <end position="25"/>
    </location>
</feature>
<dbReference type="InterPro" id="IPR011990">
    <property type="entry name" value="TPR-like_helical_dom_sf"/>
</dbReference>
<keyword evidence="2" id="KW-0472">Membrane</keyword>
<protein>
    <submittedName>
        <fullName evidence="3">Uncharacterized protein</fullName>
    </submittedName>
</protein>
<feature type="repeat" description="TPR" evidence="1">
    <location>
        <begin position="76"/>
        <end position="109"/>
    </location>
</feature>
<evidence type="ECO:0000256" key="1">
    <source>
        <dbReference type="PROSITE-ProRule" id="PRU00339"/>
    </source>
</evidence>
<dbReference type="EMBL" id="MHNB01000015">
    <property type="protein sequence ID" value="OGZ37080.1"/>
    <property type="molecule type" value="Genomic_DNA"/>
</dbReference>
<dbReference type="PROSITE" id="PS50005">
    <property type="entry name" value="TPR"/>
    <property type="match status" value="1"/>
</dbReference>
<name>A0A1G2FHG1_9BACT</name>
<proteinExistence type="predicted"/>
<evidence type="ECO:0000256" key="2">
    <source>
        <dbReference type="SAM" id="Phobius"/>
    </source>
</evidence>
<evidence type="ECO:0000313" key="4">
    <source>
        <dbReference type="Proteomes" id="UP000177061"/>
    </source>
</evidence>
<dbReference type="SUPFAM" id="SSF48452">
    <property type="entry name" value="TPR-like"/>
    <property type="match status" value="1"/>
</dbReference>
<reference evidence="3 4" key="1">
    <citation type="journal article" date="2016" name="Nat. Commun.">
        <title>Thousands of microbial genomes shed light on interconnected biogeochemical processes in an aquifer system.</title>
        <authorList>
            <person name="Anantharaman K."/>
            <person name="Brown C.T."/>
            <person name="Hug L.A."/>
            <person name="Sharon I."/>
            <person name="Castelle C.J."/>
            <person name="Probst A.J."/>
            <person name="Thomas B.C."/>
            <person name="Singh A."/>
            <person name="Wilkins M.J."/>
            <person name="Karaoz U."/>
            <person name="Brodie E.L."/>
            <person name="Williams K.H."/>
            <person name="Hubbard S.S."/>
            <person name="Banfield J.F."/>
        </authorList>
    </citation>
    <scope>NUCLEOTIDE SEQUENCE [LARGE SCALE GENOMIC DNA]</scope>
</reference>
<evidence type="ECO:0000313" key="3">
    <source>
        <dbReference type="EMBL" id="OGZ37080.1"/>
    </source>
</evidence>
<dbReference type="SMART" id="SM00028">
    <property type="entry name" value="TPR"/>
    <property type="match status" value="3"/>
</dbReference>
<accession>A0A1G2FHG1</accession>
<keyword evidence="2" id="KW-1133">Transmembrane helix</keyword>
<organism evidence="3 4">
    <name type="scientific">Candidatus Portnoybacteria bacterium RIFCSPHIGHO2_12_FULL_38_9</name>
    <dbReference type="NCBI Taxonomy" id="1801997"/>
    <lineage>
        <taxon>Bacteria</taxon>
        <taxon>Candidatus Portnoyibacteriota</taxon>
    </lineage>
</organism>
<dbReference type="STRING" id="1801997.A3J64_01035"/>
<keyword evidence="2" id="KW-0812">Transmembrane</keyword>
<keyword evidence="1" id="KW-0802">TPR repeat</keyword>
<sequence>MKNKARYFIIILIVIFASLAAYFYLSKFYFEEKEQKIYTAADFPEALKIMSEDILEKSLKDLNLQYQKLKENDHVYIRWINIGILKKRLNDFYGAEEAWQSAIKYNPDQALAFGNLAELYLFDLKENQKAEEYYLKVLEMRENNYNDYFGLAALYRYNLTEKANLIEGLMLKGAEKNPAEAENYYMYLADYFYQEGDNIEKSKDYSQKTLELNPNLKDQLPNL</sequence>
<dbReference type="InterPro" id="IPR019734">
    <property type="entry name" value="TPR_rpt"/>
</dbReference>
<dbReference type="Pfam" id="PF13181">
    <property type="entry name" value="TPR_8"/>
    <property type="match status" value="1"/>
</dbReference>
<comment type="caution">
    <text evidence="3">The sequence shown here is derived from an EMBL/GenBank/DDBJ whole genome shotgun (WGS) entry which is preliminary data.</text>
</comment>
<dbReference type="Gene3D" id="1.25.40.10">
    <property type="entry name" value="Tetratricopeptide repeat domain"/>
    <property type="match status" value="1"/>
</dbReference>
<dbReference type="AlphaFoldDB" id="A0A1G2FHG1"/>